<comment type="caution">
    <text evidence="1">The sequence shown here is derived from an EMBL/GenBank/DDBJ whole genome shotgun (WGS) entry which is preliminary data.</text>
</comment>
<name>A0A820PPA5_9BILA</name>
<protein>
    <submittedName>
        <fullName evidence="1">Uncharacterized protein</fullName>
    </submittedName>
</protein>
<organism evidence="1 2">
    <name type="scientific">Adineta steineri</name>
    <dbReference type="NCBI Taxonomy" id="433720"/>
    <lineage>
        <taxon>Eukaryota</taxon>
        <taxon>Metazoa</taxon>
        <taxon>Spiralia</taxon>
        <taxon>Gnathifera</taxon>
        <taxon>Rotifera</taxon>
        <taxon>Eurotatoria</taxon>
        <taxon>Bdelloidea</taxon>
        <taxon>Adinetida</taxon>
        <taxon>Adinetidae</taxon>
        <taxon>Adineta</taxon>
    </lineage>
</organism>
<evidence type="ECO:0000313" key="2">
    <source>
        <dbReference type="Proteomes" id="UP000663868"/>
    </source>
</evidence>
<gene>
    <name evidence="1" type="ORF">KXQ929_LOCUS51320</name>
</gene>
<evidence type="ECO:0000313" key="1">
    <source>
        <dbReference type="EMBL" id="CAF4406342.1"/>
    </source>
</evidence>
<feature type="non-terminal residue" evidence="1">
    <location>
        <position position="1"/>
    </location>
</feature>
<accession>A0A820PPA5</accession>
<sequence>SASNDSDKQTNELIHRLNSLIEKCKTLLKK</sequence>
<dbReference type="AlphaFoldDB" id="A0A820PPA5"/>
<proteinExistence type="predicted"/>
<reference evidence="1" key="1">
    <citation type="submission" date="2021-02" db="EMBL/GenBank/DDBJ databases">
        <authorList>
            <person name="Nowell W R."/>
        </authorList>
    </citation>
    <scope>NUCLEOTIDE SEQUENCE</scope>
</reference>
<dbReference type="EMBL" id="CAJOBB010025146">
    <property type="protein sequence ID" value="CAF4406342.1"/>
    <property type="molecule type" value="Genomic_DNA"/>
</dbReference>
<dbReference type="Proteomes" id="UP000663868">
    <property type="component" value="Unassembled WGS sequence"/>
</dbReference>